<sequence>MEKRLINKETLSNIAHLIYHSDQLDIPMQYDYEQLINNDLSELNKQLHSKLSYDDAENLFNMIIDYGENKGIKDFEEGMITGIRLYKELIYT</sequence>
<reference evidence="1" key="1">
    <citation type="submission" date="2021-02" db="EMBL/GenBank/DDBJ databases">
        <title>Abyssanaerobacter marinus gen.nov., sp., nov, anaerobic bacterium isolated from the Onnuri vent field of Indian Ocean and suggestion of Mogibacteriaceae fam. nov., and proposal of reclassification of ambiguous this family's genus member.</title>
        <authorList>
            <person name="Kim Y.J."/>
            <person name="Yang J.-A."/>
        </authorList>
    </citation>
    <scope>NUCLEOTIDE SEQUENCE</scope>
    <source>
        <strain evidence="1">DSM 2634</strain>
    </source>
</reference>
<accession>A0A939D687</accession>
<dbReference type="Proteomes" id="UP000664545">
    <property type="component" value="Unassembled WGS sequence"/>
</dbReference>
<evidence type="ECO:0000313" key="2">
    <source>
        <dbReference type="Proteomes" id="UP000664545"/>
    </source>
</evidence>
<name>A0A939D687_CLOAM</name>
<protein>
    <submittedName>
        <fullName evidence="1">Uncharacterized protein</fullName>
    </submittedName>
</protein>
<keyword evidence="2" id="KW-1185">Reference proteome</keyword>
<proteinExistence type="predicted"/>
<organism evidence="1 2">
    <name type="scientific">Clostridium aminobutyricum</name>
    <dbReference type="NCBI Taxonomy" id="33953"/>
    <lineage>
        <taxon>Bacteria</taxon>
        <taxon>Bacillati</taxon>
        <taxon>Bacillota</taxon>
        <taxon>Clostridia</taxon>
        <taxon>Eubacteriales</taxon>
        <taxon>Clostridiaceae</taxon>
        <taxon>Clostridium</taxon>
    </lineage>
</organism>
<dbReference type="AlphaFoldDB" id="A0A939D687"/>
<evidence type="ECO:0000313" key="1">
    <source>
        <dbReference type="EMBL" id="MBN7771832.1"/>
    </source>
</evidence>
<dbReference type="RefSeq" id="WP_206580623.1">
    <property type="nucleotide sequence ID" value="NZ_JAFJZZ010000001.1"/>
</dbReference>
<dbReference type="EMBL" id="JAFJZZ010000001">
    <property type="protein sequence ID" value="MBN7771832.1"/>
    <property type="molecule type" value="Genomic_DNA"/>
</dbReference>
<comment type="caution">
    <text evidence="1">The sequence shown here is derived from an EMBL/GenBank/DDBJ whole genome shotgun (WGS) entry which is preliminary data.</text>
</comment>
<gene>
    <name evidence="1" type="ORF">JYB65_00460</name>
</gene>